<comment type="cofactor">
    <cofactor evidence="1 10">
        <name>FAD</name>
        <dbReference type="ChEBI" id="CHEBI:57692"/>
    </cofactor>
</comment>
<accession>A0ABS8S2B4</accession>
<evidence type="ECO:0000256" key="2">
    <source>
        <dbReference type="ARBA" id="ARBA00004814"/>
    </source>
</evidence>
<keyword evidence="4 10" id="KW-0285">Flavoprotein</keyword>
<comment type="pathway">
    <text evidence="2">Plant hormone metabolism; auxin biosynthesis.</text>
</comment>
<dbReference type="PANTHER" id="PTHR43539">
    <property type="entry name" value="FLAVIN-BINDING MONOOXYGENASE-LIKE PROTEIN (AFU_ORTHOLOGUE AFUA_4G09220)"/>
    <property type="match status" value="1"/>
</dbReference>
<keyword evidence="12" id="KW-1185">Reference proteome</keyword>
<evidence type="ECO:0000256" key="10">
    <source>
        <dbReference type="RuleBase" id="RU361177"/>
    </source>
</evidence>
<evidence type="ECO:0000256" key="9">
    <source>
        <dbReference type="ARBA" id="ARBA00047707"/>
    </source>
</evidence>
<dbReference type="PANTHER" id="PTHR43539:SF83">
    <property type="entry name" value="FLAVIN-CONTAINING MONOOXYGENASE"/>
    <property type="match status" value="1"/>
</dbReference>
<comment type="similarity">
    <text evidence="3 10">Belongs to the FMO family.</text>
</comment>
<gene>
    <name evidence="11" type="ORF">HAX54_020281</name>
</gene>
<dbReference type="InterPro" id="IPR050982">
    <property type="entry name" value="Auxin_biosynth/cation_transpt"/>
</dbReference>
<evidence type="ECO:0000256" key="1">
    <source>
        <dbReference type="ARBA" id="ARBA00001974"/>
    </source>
</evidence>
<keyword evidence="10" id="KW-0503">Monooxygenase</keyword>
<evidence type="ECO:0000256" key="7">
    <source>
        <dbReference type="ARBA" id="ARBA00023002"/>
    </source>
</evidence>
<evidence type="ECO:0000256" key="5">
    <source>
        <dbReference type="ARBA" id="ARBA00022827"/>
    </source>
</evidence>
<comment type="catalytic activity">
    <reaction evidence="9">
        <text>indole-3-pyruvate + NADPH + O2 + H(+) = (indol-3-yl)acetate + CO2 + NADP(+) + H2O</text>
        <dbReference type="Rhea" id="RHEA:34331"/>
        <dbReference type="ChEBI" id="CHEBI:15377"/>
        <dbReference type="ChEBI" id="CHEBI:15378"/>
        <dbReference type="ChEBI" id="CHEBI:15379"/>
        <dbReference type="ChEBI" id="CHEBI:16526"/>
        <dbReference type="ChEBI" id="CHEBI:17640"/>
        <dbReference type="ChEBI" id="CHEBI:30854"/>
        <dbReference type="ChEBI" id="CHEBI:57783"/>
        <dbReference type="ChEBI" id="CHEBI:58349"/>
        <dbReference type="EC" id="1.14.13.168"/>
    </reaction>
</comment>
<keyword evidence="8" id="KW-0073">Auxin biosynthesis</keyword>
<dbReference type="InterPro" id="IPR020946">
    <property type="entry name" value="Flavin_mOase-like"/>
</dbReference>
<keyword evidence="7 10" id="KW-0560">Oxidoreductase</keyword>
<protein>
    <recommendedName>
        <fullName evidence="10">Flavin-containing monooxygenase</fullName>
        <ecNumber evidence="10">1.-.-.-</ecNumber>
    </recommendedName>
</protein>
<name>A0ABS8S2B4_DATST</name>
<sequence length="128" mass="14186">MVNFDKEENEVVIVGAGPSEEKKWNVKSRNVASGEKEIYTCDFLVLATGENSEGYIPKVLGLENFKGEIIHSSEYKSGQRYEGKEVLVVGSGNSGMEIAFDLSNYGSHPSIVVRSPLPFLRREKDRTA</sequence>
<evidence type="ECO:0000256" key="3">
    <source>
        <dbReference type="ARBA" id="ARBA00009183"/>
    </source>
</evidence>
<dbReference type="Proteomes" id="UP000823775">
    <property type="component" value="Unassembled WGS sequence"/>
</dbReference>
<dbReference type="EC" id="1.-.-.-" evidence="10"/>
<dbReference type="InterPro" id="IPR036188">
    <property type="entry name" value="FAD/NAD-bd_sf"/>
</dbReference>
<dbReference type="Gene3D" id="3.50.50.60">
    <property type="entry name" value="FAD/NAD(P)-binding domain"/>
    <property type="match status" value="1"/>
</dbReference>
<keyword evidence="6" id="KW-0521">NADP</keyword>
<comment type="caution">
    <text evidence="11">The sequence shown here is derived from an EMBL/GenBank/DDBJ whole genome shotgun (WGS) entry which is preliminary data.</text>
</comment>
<reference evidence="11 12" key="1">
    <citation type="journal article" date="2021" name="BMC Genomics">
        <title>Datura genome reveals duplications of psychoactive alkaloid biosynthetic genes and high mutation rate following tissue culture.</title>
        <authorList>
            <person name="Rajewski A."/>
            <person name="Carter-House D."/>
            <person name="Stajich J."/>
            <person name="Litt A."/>
        </authorList>
    </citation>
    <scope>NUCLEOTIDE SEQUENCE [LARGE SCALE GENOMIC DNA]</scope>
    <source>
        <strain evidence="11">AR-01</strain>
    </source>
</reference>
<dbReference type="Pfam" id="PF00743">
    <property type="entry name" value="FMO-like"/>
    <property type="match status" value="1"/>
</dbReference>
<evidence type="ECO:0000256" key="6">
    <source>
        <dbReference type="ARBA" id="ARBA00022857"/>
    </source>
</evidence>
<evidence type="ECO:0000313" key="12">
    <source>
        <dbReference type="Proteomes" id="UP000823775"/>
    </source>
</evidence>
<dbReference type="SUPFAM" id="SSF51905">
    <property type="entry name" value="FAD/NAD(P)-binding domain"/>
    <property type="match status" value="1"/>
</dbReference>
<evidence type="ECO:0000256" key="8">
    <source>
        <dbReference type="ARBA" id="ARBA00023070"/>
    </source>
</evidence>
<evidence type="ECO:0000313" key="11">
    <source>
        <dbReference type="EMBL" id="MCD7453241.1"/>
    </source>
</evidence>
<evidence type="ECO:0000256" key="4">
    <source>
        <dbReference type="ARBA" id="ARBA00022630"/>
    </source>
</evidence>
<keyword evidence="5 10" id="KW-0274">FAD</keyword>
<organism evidence="11 12">
    <name type="scientific">Datura stramonium</name>
    <name type="common">Jimsonweed</name>
    <name type="synonym">Common thornapple</name>
    <dbReference type="NCBI Taxonomy" id="4076"/>
    <lineage>
        <taxon>Eukaryota</taxon>
        <taxon>Viridiplantae</taxon>
        <taxon>Streptophyta</taxon>
        <taxon>Embryophyta</taxon>
        <taxon>Tracheophyta</taxon>
        <taxon>Spermatophyta</taxon>
        <taxon>Magnoliopsida</taxon>
        <taxon>eudicotyledons</taxon>
        <taxon>Gunneridae</taxon>
        <taxon>Pentapetalae</taxon>
        <taxon>asterids</taxon>
        <taxon>lamiids</taxon>
        <taxon>Solanales</taxon>
        <taxon>Solanaceae</taxon>
        <taxon>Solanoideae</taxon>
        <taxon>Datureae</taxon>
        <taxon>Datura</taxon>
    </lineage>
</organism>
<dbReference type="EMBL" id="JACEIK010000245">
    <property type="protein sequence ID" value="MCD7453241.1"/>
    <property type="molecule type" value="Genomic_DNA"/>
</dbReference>
<proteinExistence type="inferred from homology"/>